<evidence type="ECO:0000259" key="4">
    <source>
        <dbReference type="PROSITE" id="PS51212"/>
    </source>
</evidence>
<keyword evidence="1" id="KW-1133">Transmembrane helix</keyword>
<dbReference type="AlphaFoldDB" id="A0A8B8CX69"/>
<feature type="signal peptide" evidence="2">
    <location>
        <begin position="1"/>
        <end position="17"/>
    </location>
</feature>
<feature type="chain" id="PRO_5034220702" evidence="2">
    <location>
        <begin position="18"/>
        <end position="665"/>
    </location>
</feature>
<keyword evidence="1" id="KW-0812">Transmembrane</keyword>
<dbReference type="InterPro" id="IPR001304">
    <property type="entry name" value="C-type_lectin-like"/>
</dbReference>
<accession>A0A8B8CX69</accession>
<protein>
    <submittedName>
        <fullName evidence="6">Uncharacterized protein LOC111122662 isoform X1</fullName>
    </submittedName>
</protein>
<keyword evidence="1" id="KW-0472">Membrane</keyword>
<feature type="transmembrane region" description="Helical" evidence="1">
    <location>
        <begin position="390"/>
        <end position="414"/>
    </location>
</feature>
<evidence type="ECO:0000259" key="3">
    <source>
        <dbReference type="PROSITE" id="PS50041"/>
    </source>
</evidence>
<name>A0A8B8CX69_CRAVI</name>
<gene>
    <name evidence="6" type="primary">LOC111122662</name>
</gene>
<dbReference type="SMART" id="SM00321">
    <property type="entry name" value="WSC"/>
    <property type="match status" value="1"/>
</dbReference>
<evidence type="ECO:0000256" key="2">
    <source>
        <dbReference type="SAM" id="SignalP"/>
    </source>
</evidence>
<feature type="domain" description="WSC" evidence="4">
    <location>
        <begin position="98"/>
        <end position="182"/>
    </location>
</feature>
<dbReference type="PROSITE" id="PS51212">
    <property type="entry name" value="WSC"/>
    <property type="match status" value="1"/>
</dbReference>
<sequence length="665" mass="76052">MVILTFYILVCICRVGAQFEVFPTSLPWIIAKSRCEDKHGYLAHIQESARSINISQMDADFQSHAMYWVGGHLLDNGWHLYDNRCFNTSVDGLPTKELIVYKGCFRSSLIKGGFPLERVNARNCFKQCGWKGTVGLYSTMCLCDHHLHQLTRLPEADCDIQCTHCKADSCGGIKGVSLYSYKKSPIDNLDNITEGENCAYIHIEQSGRRTMRPADCYTRLKYICRFDSSVYCGGTSHCFRSSLLPDTWSKAQQTCKASNGSLASINIDDDLPTGKFWVAIKKDVRWMWLDGSDILSSELTRWTIVGTSVKKSTGNCVALRVISRDQAELTTAECGKNLPFVCQYGTLREEPFFSTSIDLNVIVNKTNHYQNTTAEEEPKREKLLLTSKCAVLYLGIGLVSGMAFVFAIGVFVYMARRCCTSSNSDFKPLKTYKQKPEIVHCKKLGEWRSDVEVQQNPRRECRDDDIILGEWPREGETLGDWHRTEEKVEEWRRGGDLVYDVPSENRNEALFRQNQRIIKQGSWRCGNDIPRSQKSHNGSWREGRLKERPVMGCEILNTYPSPDRDYRDTSYAIHKVQTEYQQRPLRENGQVVIDTDYKERDLDMRLRQPMPPPVADVSLADTYSFPVQNRQSSGEIHMDPNELYATVHRAVYRDEEVADQMVSMV</sequence>
<dbReference type="Proteomes" id="UP000694844">
    <property type="component" value="Chromosome 3"/>
</dbReference>
<proteinExistence type="predicted"/>
<dbReference type="InterPro" id="IPR002889">
    <property type="entry name" value="WSC_carb-bd"/>
</dbReference>
<dbReference type="PANTHER" id="PTHR45710">
    <property type="entry name" value="C-TYPE LECTIN DOMAIN-CONTAINING PROTEIN 180"/>
    <property type="match status" value="1"/>
</dbReference>
<dbReference type="InterPro" id="IPR016187">
    <property type="entry name" value="CTDL_fold"/>
</dbReference>
<evidence type="ECO:0000313" key="6">
    <source>
        <dbReference type="RefSeq" id="XP_022320225.1"/>
    </source>
</evidence>
<reference evidence="6" key="1">
    <citation type="submission" date="2025-08" db="UniProtKB">
        <authorList>
            <consortium name="RefSeq"/>
        </authorList>
    </citation>
    <scope>IDENTIFICATION</scope>
    <source>
        <tissue evidence="6">Whole sample</tissue>
    </source>
</reference>
<feature type="domain" description="C-type lectin" evidence="3">
    <location>
        <begin position="234"/>
        <end position="343"/>
    </location>
</feature>
<organism evidence="5 6">
    <name type="scientific">Crassostrea virginica</name>
    <name type="common">Eastern oyster</name>
    <dbReference type="NCBI Taxonomy" id="6565"/>
    <lineage>
        <taxon>Eukaryota</taxon>
        <taxon>Metazoa</taxon>
        <taxon>Spiralia</taxon>
        <taxon>Lophotrochozoa</taxon>
        <taxon>Mollusca</taxon>
        <taxon>Bivalvia</taxon>
        <taxon>Autobranchia</taxon>
        <taxon>Pteriomorphia</taxon>
        <taxon>Ostreida</taxon>
        <taxon>Ostreoidea</taxon>
        <taxon>Ostreidae</taxon>
        <taxon>Crassostrea</taxon>
    </lineage>
</organism>
<dbReference type="Gene3D" id="3.10.100.10">
    <property type="entry name" value="Mannose-Binding Protein A, subunit A"/>
    <property type="match status" value="2"/>
</dbReference>
<dbReference type="Pfam" id="PF00059">
    <property type="entry name" value="Lectin_C"/>
    <property type="match status" value="1"/>
</dbReference>
<keyword evidence="5" id="KW-1185">Reference proteome</keyword>
<dbReference type="SUPFAM" id="SSF56436">
    <property type="entry name" value="C-type lectin-like"/>
    <property type="match status" value="2"/>
</dbReference>
<dbReference type="PANTHER" id="PTHR45710:SF26">
    <property type="entry name" value="RH26557P"/>
    <property type="match status" value="1"/>
</dbReference>
<dbReference type="KEGG" id="cvn:111122662"/>
<dbReference type="InterPro" id="IPR016186">
    <property type="entry name" value="C-type_lectin-like/link_sf"/>
</dbReference>
<dbReference type="SMART" id="SM00034">
    <property type="entry name" value="CLECT"/>
    <property type="match status" value="1"/>
</dbReference>
<evidence type="ECO:0000313" key="5">
    <source>
        <dbReference type="Proteomes" id="UP000694844"/>
    </source>
</evidence>
<evidence type="ECO:0000256" key="1">
    <source>
        <dbReference type="SAM" id="Phobius"/>
    </source>
</evidence>
<dbReference type="CDD" id="cd00037">
    <property type="entry name" value="CLECT"/>
    <property type="match status" value="1"/>
</dbReference>
<dbReference type="RefSeq" id="XP_022320225.1">
    <property type="nucleotide sequence ID" value="XM_022464517.1"/>
</dbReference>
<dbReference type="GeneID" id="111122662"/>
<dbReference type="InterPro" id="IPR050828">
    <property type="entry name" value="C-type_lectin/matrix_domain"/>
</dbReference>
<dbReference type="OrthoDB" id="6060642at2759"/>
<dbReference type="PROSITE" id="PS50041">
    <property type="entry name" value="C_TYPE_LECTIN_2"/>
    <property type="match status" value="1"/>
</dbReference>
<keyword evidence="2" id="KW-0732">Signal</keyword>